<dbReference type="AlphaFoldDB" id="A0A318I6W1"/>
<gene>
    <name evidence="1" type="ORF">EJ73_02147</name>
</gene>
<comment type="caution">
    <text evidence="1">The sequence shown here is derived from an EMBL/GenBank/DDBJ whole genome shotgun (WGS) entry which is preliminary data.</text>
</comment>
<dbReference type="Pfam" id="PF19494">
    <property type="entry name" value="DUF6029"/>
    <property type="match status" value="1"/>
</dbReference>
<keyword evidence="2" id="KW-1185">Reference proteome</keyword>
<sequence>MQKQMRRPQLMAQPQEKYCMGLPLHRMAEQNTAYRMANNLRNRKNSCQNTWATVLLLALCCAPSSALAQDGGQKQGFALRGSIQSDMLLPQNDNQAGITKGTDDFVNNTYVELGASFKQFDAGLRLEYLQHPLPGFEADIKGWGVPHYYLRWQTKHVELTAGTFYEQFGSGFVLRTYEERSLGIDNSLLGGRVKANPLPGVFVKALAGKQRRYWELNPGWLGGADLELNIEQWLPAMQAHDQYLMLGVSVVNKNEPDEVVMVDANHRLKLPSNVLAYDVRARWQHGAFNVLAEYAQKAQDPEADNGYIYRNGYVAMLSGSYSKRGLSMLLQAKRSVNMGFRTRRSMVGTSSFVNHLPAFTYEHTYALPAVYPYATQPGGEWAYQAALGYKLKKGTALGGRYGTTLKLNFSHVHGIARNEQGGKGTDGYGSAFWAWGDETYYQDLNLQMEKRWCPALKTTLMYMNQRYNKTVVEGKGGMINANIFVADVNWMMSPRTALRTEAQYMRTKDDDGDWLFGLLELSLAPSWMFTVSDMYNSGSTRTHYYQALITFNHGAHRLQVGYGRTKDGYNCSGGVCRYVPATKGATLSYSYNF</sequence>
<evidence type="ECO:0000313" key="2">
    <source>
        <dbReference type="Proteomes" id="UP000248314"/>
    </source>
</evidence>
<dbReference type="STRING" id="1122991.GCA_000613445_00302"/>
<dbReference type="Proteomes" id="UP000248314">
    <property type="component" value="Unassembled WGS sequence"/>
</dbReference>
<dbReference type="InterPro" id="IPR046070">
    <property type="entry name" value="DUF6029"/>
</dbReference>
<dbReference type="InterPro" id="IPR023614">
    <property type="entry name" value="Porin_dom_sf"/>
</dbReference>
<dbReference type="EMBL" id="QJJX01000029">
    <property type="protein sequence ID" value="PXX20242.1"/>
    <property type="molecule type" value="Genomic_DNA"/>
</dbReference>
<evidence type="ECO:0000313" key="1">
    <source>
        <dbReference type="EMBL" id="PXX20242.1"/>
    </source>
</evidence>
<dbReference type="Gene3D" id="2.40.160.10">
    <property type="entry name" value="Porin"/>
    <property type="match status" value="1"/>
</dbReference>
<protein>
    <submittedName>
        <fullName evidence="1">Uncharacterized protein</fullName>
    </submittedName>
</protein>
<accession>A0A318I6W1</accession>
<proteinExistence type="predicted"/>
<name>A0A318I6W1_9BACT</name>
<reference evidence="1 2" key="1">
    <citation type="submission" date="2018-05" db="EMBL/GenBank/DDBJ databases">
        <title>Genomic Encyclopedia of Type Strains, Phase I: the one thousand microbial genomes (KMG-I) project.</title>
        <authorList>
            <person name="Kyrpides N."/>
        </authorList>
    </citation>
    <scope>NUCLEOTIDE SEQUENCE [LARGE SCALE GENOMIC DNA]</scope>
    <source>
        <strain evidence="1 2">DSM 15611</strain>
    </source>
</reference>
<organism evidence="1 2">
    <name type="scientific">Hoylesella shahii DSM 15611 = JCM 12083</name>
    <dbReference type="NCBI Taxonomy" id="1122991"/>
    <lineage>
        <taxon>Bacteria</taxon>
        <taxon>Pseudomonadati</taxon>
        <taxon>Bacteroidota</taxon>
        <taxon>Bacteroidia</taxon>
        <taxon>Bacteroidales</taxon>
        <taxon>Prevotellaceae</taxon>
        <taxon>Hoylesella</taxon>
    </lineage>
</organism>